<dbReference type="Pfam" id="PF00082">
    <property type="entry name" value="Peptidase_S8"/>
    <property type="match status" value="1"/>
</dbReference>
<dbReference type="SUPFAM" id="SSF52743">
    <property type="entry name" value="Subtilisin-like"/>
    <property type="match status" value="1"/>
</dbReference>
<feature type="region of interest" description="Disordered" evidence="6">
    <location>
        <begin position="400"/>
        <end position="431"/>
    </location>
</feature>
<feature type="compositionally biased region" description="Basic residues" evidence="6">
    <location>
        <begin position="421"/>
        <end position="431"/>
    </location>
</feature>
<evidence type="ECO:0000313" key="10">
    <source>
        <dbReference type="Proteomes" id="UP000253318"/>
    </source>
</evidence>
<keyword evidence="10" id="KW-1185">Reference proteome</keyword>
<dbReference type="InterPro" id="IPR036852">
    <property type="entry name" value="Peptidase_S8/S53_dom_sf"/>
</dbReference>
<comment type="similarity">
    <text evidence="1 5">Belongs to the peptidase S8 family.</text>
</comment>
<evidence type="ECO:0000313" key="9">
    <source>
        <dbReference type="EMBL" id="RCV57402.1"/>
    </source>
</evidence>
<dbReference type="GO" id="GO:0004252">
    <property type="term" value="F:serine-type endopeptidase activity"/>
    <property type="evidence" value="ECO:0007669"/>
    <property type="project" value="InterPro"/>
</dbReference>
<organism evidence="9 10">
    <name type="scientific">Marinitenerispora sediminis</name>
    <dbReference type="NCBI Taxonomy" id="1931232"/>
    <lineage>
        <taxon>Bacteria</taxon>
        <taxon>Bacillati</taxon>
        <taxon>Actinomycetota</taxon>
        <taxon>Actinomycetes</taxon>
        <taxon>Streptosporangiales</taxon>
        <taxon>Nocardiopsidaceae</taxon>
        <taxon>Marinitenerispora</taxon>
    </lineage>
</organism>
<evidence type="ECO:0000256" key="1">
    <source>
        <dbReference type="ARBA" id="ARBA00011073"/>
    </source>
</evidence>
<keyword evidence="7" id="KW-0472">Membrane</keyword>
<evidence type="ECO:0000256" key="4">
    <source>
        <dbReference type="ARBA" id="ARBA00022825"/>
    </source>
</evidence>
<keyword evidence="2 9" id="KW-0645">Protease</keyword>
<dbReference type="OrthoDB" id="3530033at2"/>
<dbReference type="GO" id="GO:0006508">
    <property type="term" value="P:proteolysis"/>
    <property type="evidence" value="ECO:0007669"/>
    <property type="project" value="UniProtKB-KW"/>
</dbReference>
<evidence type="ECO:0000256" key="7">
    <source>
        <dbReference type="SAM" id="Phobius"/>
    </source>
</evidence>
<dbReference type="PANTHER" id="PTHR43806:SF11">
    <property type="entry name" value="CEREVISIN-RELATED"/>
    <property type="match status" value="1"/>
</dbReference>
<dbReference type="InterPro" id="IPR000209">
    <property type="entry name" value="Peptidase_S8/S53_dom"/>
</dbReference>
<dbReference type="PROSITE" id="PS51257">
    <property type="entry name" value="PROKAR_LIPOPROTEIN"/>
    <property type="match status" value="1"/>
</dbReference>
<dbReference type="Proteomes" id="UP000253318">
    <property type="component" value="Unassembled WGS sequence"/>
</dbReference>
<keyword evidence="7" id="KW-1133">Transmembrane helix</keyword>
<gene>
    <name evidence="9" type="ORF">DEF24_15265</name>
</gene>
<dbReference type="InterPro" id="IPR050131">
    <property type="entry name" value="Peptidase_S8_subtilisin-like"/>
</dbReference>
<sequence length="431" mass="42275">MGPAAPRRAAGGTREGSIAMHTRTPGMSVALGSCAAVVGLGLLAPAPALADTAQQDLRVAQWSLDAVGAAEAWERTEGAGVTVAVLDTGVDDTHPDLADKVTVGTDYTGQDLAPGDEHYGHRGTMLAGIIAANGHGREHSGGVMGVAPAANILSVRVAPEAGDPQAGDPAARADALAQGVRYAVNQGAQVIALPAGEGAGASDAEQQAVTFAVEHGVVVVAPGGDGGGPGPEYPGGYDGVLAVGAVSEGGQLTASSSRQESIALTAPGAAVPTVAAGGGYTEADGTAAAAAFAAGAAALVRAEFPQLRPEQVTEAIVSGARPAAGTQGQPGHGAGLLNVPGALAAAEDAAQDVPPFDPALAEEADGGLPVPAWTLWAGGGVLVLGLLVAGVLAVRRSMANPYGLPPREEAPAPEPEAPSRRGAHRAARSRK</sequence>
<reference evidence="9 10" key="1">
    <citation type="submission" date="2018-04" db="EMBL/GenBank/DDBJ databases">
        <title>Novel actinobacteria from marine sediment.</title>
        <authorList>
            <person name="Ng Z.Y."/>
            <person name="Tan G.Y.A."/>
        </authorList>
    </citation>
    <scope>NUCLEOTIDE SEQUENCE [LARGE SCALE GENOMIC DNA]</scope>
    <source>
        <strain evidence="9 10">TPS81</strain>
    </source>
</reference>
<dbReference type="PROSITE" id="PS00136">
    <property type="entry name" value="SUBTILASE_ASP"/>
    <property type="match status" value="1"/>
</dbReference>
<name>A0A368T473_9ACTN</name>
<evidence type="ECO:0000256" key="2">
    <source>
        <dbReference type="ARBA" id="ARBA00022670"/>
    </source>
</evidence>
<keyword evidence="4" id="KW-0720">Serine protease</keyword>
<keyword evidence="3" id="KW-0378">Hydrolase</keyword>
<evidence type="ECO:0000256" key="5">
    <source>
        <dbReference type="PROSITE-ProRule" id="PRU01240"/>
    </source>
</evidence>
<dbReference type="InterPro" id="IPR015500">
    <property type="entry name" value="Peptidase_S8_subtilisin-rel"/>
</dbReference>
<protein>
    <submittedName>
        <fullName evidence="9">Serine protease</fullName>
    </submittedName>
</protein>
<dbReference type="PRINTS" id="PR00723">
    <property type="entry name" value="SUBTILISIN"/>
</dbReference>
<evidence type="ECO:0000256" key="6">
    <source>
        <dbReference type="SAM" id="MobiDB-lite"/>
    </source>
</evidence>
<feature type="domain" description="Peptidase S8/S53" evidence="8">
    <location>
        <begin position="78"/>
        <end position="327"/>
    </location>
</feature>
<dbReference type="AlphaFoldDB" id="A0A368T473"/>
<comment type="caution">
    <text evidence="9">The sequence shown here is derived from an EMBL/GenBank/DDBJ whole genome shotgun (WGS) entry which is preliminary data.</text>
</comment>
<feature type="transmembrane region" description="Helical" evidence="7">
    <location>
        <begin position="373"/>
        <end position="394"/>
    </location>
</feature>
<evidence type="ECO:0000256" key="3">
    <source>
        <dbReference type="ARBA" id="ARBA00022801"/>
    </source>
</evidence>
<dbReference type="Gene3D" id="3.40.50.200">
    <property type="entry name" value="Peptidase S8/S53 domain"/>
    <property type="match status" value="1"/>
</dbReference>
<comment type="caution">
    <text evidence="5">Lacks conserved residue(s) required for the propagation of feature annotation.</text>
</comment>
<keyword evidence="7" id="KW-0812">Transmembrane</keyword>
<proteinExistence type="inferred from homology"/>
<accession>A0A368T473</accession>
<dbReference type="PROSITE" id="PS51892">
    <property type="entry name" value="SUBTILASE"/>
    <property type="match status" value="1"/>
</dbReference>
<dbReference type="PANTHER" id="PTHR43806">
    <property type="entry name" value="PEPTIDASE S8"/>
    <property type="match status" value="1"/>
</dbReference>
<evidence type="ECO:0000259" key="8">
    <source>
        <dbReference type="Pfam" id="PF00082"/>
    </source>
</evidence>
<dbReference type="InterPro" id="IPR023827">
    <property type="entry name" value="Peptidase_S8_Asp-AS"/>
</dbReference>
<dbReference type="EMBL" id="QEIN01000112">
    <property type="protein sequence ID" value="RCV57402.1"/>
    <property type="molecule type" value="Genomic_DNA"/>
</dbReference>